<feature type="domain" description="DUF1206" evidence="2">
    <location>
        <begin position="117"/>
        <end position="183"/>
    </location>
</feature>
<evidence type="ECO:0000259" key="2">
    <source>
        <dbReference type="Pfam" id="PF06724"/>
    </source>
</evidence>
<keyword evidence="1" id="KW-0472">Membrane</keyword>
<protein>
    <submittedName>
        <fullName evidence="3">Membrane protein</fullName>
    </submittedName>
</protein>
<proteinExistence type="predicted"/>
<dbReference type="Proteomes" id="UP000466785">
    <property type="component" value="Chromosome"/>
</dbReference>
<keyword evidence="4" id="KW-1185">Reference proteome</keyword>
<dbReference type="RefSeq" id="WP_163674095.1">
    <property type="nucleotide sequence ID" value="NZ_AP022570.1"/>
</dbReference>
<feature type="domain" description="DUF1206" evidence="2">
    <location>
        <begin position="29"/>
        <end position="95"/>
    </location>
</feature>
<feature type="domain" description="DUF1206" evidence="2">
    <location>
        <begin position="204"/>
        <end position="272"/>
    </location>
</feature>
<evidence type="ECO:0000313" key="4">
    <source>
        <dbReference type="Proteomes" id="UP000466785"/>
    </source>
</evidence>
<feature type="transmembrane region" description="Helical" evidence="1">
    <location>
        <begin position="117"/>
        <end position="136"/>
    </location>
</feature>
<dbReference type="KEGG" id="mpof:MPOR_25300"/>
<gene>
    <name evidence="3" type="ORF">MPOR_25300</name>
</gene>
<dbReference type="Pfam" id="PF06724">
    <property type="entry name" value="DUF1206"/>
    <property type="match status" value="3"/>
</dbReference>
<organism evidence="3 4">
    <name type="scientific">Mycolicibacterium poriferae</name>
    <dbReference type="NCBI Taxonomy" id="39694"/>
    <lineage>
        <taxon>Bacteria</taxon>
        <taxon>Bacillati</taxon>
        <taxon>Actinomycetota</taxon>
        <taxon>Actinomycetes</taxon>
        <taxon>Mycobacteriales</taxon>
        <taxon>Mycobacteriaceae</taxon>
        <taxon>Mycolicibacterium</taxon>
    </lineage>
</organism>
<dbReference type="InterPro" id="IPR009597">
    <property type="entry name" value="DUF1206"/>
</dbReference>
<evidence type="ECO:0000313" key="3">
    <source>
        <dbReference type="EMBL" id="BBX51504.1"/>
    </source>
</evidence>
<feature type="transmembrane region" description="Helical" evidence="1">
    <location>
        <begin position="73"/>
        <end position="91"/>
    </location>
</feature>
<feature type="transmembrane region" description="Helical" evidence="1">
    <location>
        <begin position="29"/>
        <end position="52"/>
    </location>
</feature>
<accession>A0A6N4VA37</accession>
<evidence type="ECO:0000256" key="1">
    <source>
        <dbReference type="SAM" id="Phobius"/>
    </source>
</evidence>
<keyword evidence="1" id="KW-0812">Transmembrane</keyword>
<sequence length="275" mass="27732">MATKSAPRSAHGIADRATDSSAFENTARVGFAASGVLHLLLAYIVLRIALGGGGNADQSGALATLAGQTGGKIMLWVVAIGLAALGLWRVAEAVMGSRPGEQGGSGDDSGWWKRGKAAGLAIVSFALAFSAARFAMGSGQSDSRQNSGMSAQLMQSGWGKALLIAVGIGVLAIGGYHVYKGVSQKFLDELRVSGGSAIVATGVAGYTAKGLVLGGAGILVIVATLQADPAKASGIDAAVKTLGQAPFGKFLLILAALGLAAYGAYSFVRSRYNRM</sequence>
<name>A0A6N4VA37_9MYCO</name>
<feature type="transmembrane region" description="Helical" evidence="1">
    <location>
        <begin position="250"/>
        <end position="268"/>
    </location>
</feature>
<feature type="transmembrane region" description="Helical" evidence="1">
    <location>
        <begin position="157"/>
        <end position="179"/>
    </location>
</feature>
<dbReference type="EMBL" id="AP022570">
    <property type="protein sequence ID" value="BBX51504.1"/>
    <property type="molecule type" value="Genomic_DNA"/>
</dbReference>
<keyword evidence="1" id="KW-1133">Transmembrane helix</keyword>
<reference evidence="3 4" key="1">
    <citation type="journal article" date="2019" name="Emerg. Microbes Infect.">
        <title>Comprehensive subspecies identification of 175 nontuberculous mycobacteria species based on 7547 genomic profiles.</title>
        <authorList>
            <person name="Matsumoto Y."/>
            <person name="Kinjo T."/>
            <person name="Motooka D."/>
            <person name="Nabeya D."/>
            <person name="Jung N."/>
            <person name="Uechi K."/>
            <person name="Horii T."/>
            <person name="Iida T."/>
            <person name="Fujita J."/>
            <person name="Nakamura S."/>
        </authorList>
    </citation>
    <scope>NUCLEOTIDE SEQUENCE [LARGE SCALE GENOMIC DNA]</scope>
    <source>
        <strain evidence="3 4">JCM 12603</strain>
    </source>
</reference>
<dbReference type="AlphaFoldDB" id="A0A6N4VA37"/>